<keyword evidence="2" id="KW-0597">Phosphoprotein</keyword>
<comment type="similarity">
    <text evidence="1">Belongs to the SPATA6 family.</text>
</comment>
<evidence type="ECO:0000256" key="3">
    <source>
        <dbReference type="SAM" id="MobiDB-lite"/>
    </source>
</evidence>
<dbReference type="PANTHER" id="PTHR16435:SF6">
    <property type="entry name" value="IP09370P"/>
    <property type="match status" value="1"/>
</dbReference>
<keyword evidence="6" id="KW-1185">Reference proteome</keyword>
<evidence type="ECO:0000256" key="2">
    <source>
        <dbReference type="ARBA" id="ARBA00022553"/>
    </source>
</evidence>
<name>A0ABP1PH28_XYLVO</name>
<feature type="region of interest" description="Disordered" evidence="3">
    <location>
        <begin position="273"/>
        <end position="335"/>
    </location>
</feature>
<dbReference type="InterPro" id="IPR042769">
    <property type="entry name" value="SPATA6_fam"/>
</dbReference>
<evidence type="ECO:0000313" key="5">
    <source>
        <dbReference type="EMBL" id="CAL7952512.1"/>
    </source>
</evidence>
<dbReference type="Pfam" id="PF14909">
    <property type="entry name" value="SPATA6"/>
    <property type="match status" value="1"/>
</dbReference>
<evidence type="ECO:0000259" key="4">
    <source>
        <dbReference type="Pfam" id="PF14909"/>
    </source>
</evidence>
<proteinExistence type="inferred from homology"/>
<feature type="compositionally biased region" description="Polar residues" evidence="3">
    <location>
        <begin position="273"/>
        <end position="282"/>
    </location>
</feature>
<dbReference type="InterPro" id="IPR032732">
    <property type="entry name" value="SPATA6_N"/>
</dbReference>
<reference evidence="5 6" key="1">
    <citation type="submission" date="2024-08" db="EMBL/GenBank/DDBJ databases">
        <authorList>
            <person name="Will J Nash"/>
            <person name="Angela Man"/>
            <person name="Seanna McTaggart"/>
            <person name="Kendall Baker"/>
            <person name="Tom Barker"/>
            <person name="Leah Catchpole"/>
            <person name="Alex Durrant"/>
            <person name="Karim Gharbi"/>
            <person name="Naomi Irish"/>
            <person name="Gemy Kaithakottil"/>
            <person name="Debby Ku"/>
            <person name="Aaliyah Providence"/>
            <person name="Felix Shaw"/>
            <person name="David Swarbreck"/>
            <person name="Chris Watkins"/>
            <person name="Ann M. McCartney"/>
            <person name="Giulio Formenti"/>
            <person name="Alice Mouton"/>
            <person name="Noel Vella"/>
            <person name="Bjorn M von Reumont"/>
            <person name="Adriana Vella"/>
            <person name="Wilfried Haerty"/>
        </authorList>
    </citation>
    <scope>NUCLEOTIDE SEQUENCE [LARGE SCALE GENOMIC DNA]</scope>
</reference>
<organism evidence="5 6">
    <name type="scientific">Xylocopa violacea</name>
    <name type="common">Violet carpenter bee</name>
    <name type="synonym">Apis violacea</name>
    <dbReference type="NCBI Taxonomy" id="135666"/>
    <lineage>
        <taxon>Eukaryota</taxon>
        <taxon>Metazoa</taxon>
        <taxon>Ecdysozoa</taxon>
        <taxon>Arthropoda</taxon>
        <taxon>Hexapoda</taxon>
        <taxon>Insecta</taxon>
        <taxon>Pterygota</taxon>
        <taxon>Neoptera</taxon>
        <taxon>Endopterygota</taxon>
        <taxon>Hymenoptera</taxon>
        <taxon>Apocrita</taxon>
        <taxon>Aculeata</taxon>
        <taxon>Apoidea</taxon>
        <taxon>Anthophila</taxon>
        <taxon>Apidae</taxon>
        <taxon>Xylocopa</taxon>
        <taxon>Xylocopa</taxon>
    </lineage>
</organism>
<protein>
    <recommendedName>
        <fullName evidence="4">Spermatogenesis-associated protein 6 N-terminal domain-containing protein</fullName>
    </recommendedName>
</protein>
<sequence>MTGKGFCVKIRLELHAVTCPGVWLCPNGKIALRITSLGSTIQSHRVSPIFPLLFHNEFHFKKTFTRLAALTELERCLEQESLYAELIQWLDPCNQAILLATFETSLADLLYPVTCCKRLLAGLDVDLLMDPSKYFPGIIAPKIEVSTKTVIEEVKTSYRPTIDGTCVINPKMIDSKRKPPTHRKRPVKGIIRQQRVCHNRGKAPAGYRCDDSCQDESARTDRCYHATKSIDLDVPPTNRPRRVPFACGNLRVFDNCPVCLRYKCYFSGQCDSVSSNVSNGKENPTDSPPHDYERRWYGGVDPPDDRFISREPPISPTLRSKMKKLHCTERSPKLL</sequence>
<feature type="domain" description="Spermatogenesis-associated protein 6 N-terminal" evidence="4">
    <location>
        <begin position="11"/>
        <end position="151"/>
    </location>
</feature>
<dbReference type="PANTHER" id="PTHR16435">
    <property type="entry name" value="SPERMATOGENESIS-ASSOCIATED PROTEIN 6 SPATA6"/>
    <property type="match status" value="1"/>
</dbReference>
<evidence type="ECO:0000313" key="6">
    <source>
        <dbReference type="Proteomes" id="UP001642520"/>
    </source>
</evidence>
<gene>
    <name evidence="5" type="ORF">XYLVIOL_LOCUS11110</name>
</gene>
<comment type="caution">
    <text evidence="5">The sequence shown here is derived from an EMBL/GenBank/DDBJ whole genome shotgun (WGS) entry which is preliminary data.</text>
</comment>
<feature type="compositionally biased region" description="Basic and acidic residues" evidence="3">
    <location>
        <begin position="326"/>
        <end position="335"/>
    </location>
</feature>
<evidence type="ECO:0000256" key="1">
    <source>
        <dbReference type="ARBA" id="ARBA00006215"/>
    </source>
</evidence>
<accession>A0ABP1PH28</accession>
<dbReference type="EMBL" id="CAXAJV020001301">
    <property type="protein sequence ID" value="CAL7952512.1"/>
    <property type="molecule type" value="Genomic_DNA"/>
</dbReference>
<dbReference type="Proteomes" id="UP001642520">
    <property type="component" value="Unassembled WGS sequence"/>
</dbReference>